<dbReference type="RefSeq" id="WP_164994780.1">
    <property type="nucleotide sequence ID" value="NZ_CP049055.1"/>
</dbReference>
<evidence type="ECO:0000313" key="2">
    <source>
        <dbReference type="EMBL" id="QII11211.1"/>
    </source>
</evidence>
<dbReference type="AlphaFoldDB" id="A0A6G7GP49"/>
<accession>A0A6G7GP49</accession>
<evidence type="ECO:0000313" key="3">
    <source>
        <dbReference type="Proteomes" id="UP000501926"/>
    </source>
</evidence>
<feature type="region of interest" description="Disordered" evidence="1">
    <location>
        <begin position="1"/>
        <end position="26"/>
    </location>
</feature>
<gene>
    <name evidence="2" type="ORF">KsCSTR_18330</name>
</gene>
<reference evidence="2 3" key="1">
    <citation type="submission" date="2020-02" db="EMBL/GenBank/DDBJ databases">
        <title>Newly sequenced genome of strain CSTR1 showed variability in Candidatus Kuenenia stuttgartiensis genomes.</title>
        <authorList>
            <person name="Ding C."/>
            <person name="Adrian L."/>
        </authorList>
    </citation>
    <scope>NUCLEOTIDE SEQUENCE [LARGE SCALE GENOMIC DNA]</scope>
    <source>
        <strain evidence="2 3">CSTR1</strain>
    </source>
</reference>
<evidence type="ECO:0000256" key="1">
    <source>
        <dbReference type="SAM" id="MobiDB-lite"/>
    </source>
</evidence>
<dbReference type="Proteomes" id="UP000501926">
    <property type="component" value="Chromosome"/>
</dbReference>
<sequence>MNEIDKGNPPRPSDTPQEGNDVIVETGLKPVSTTHREYKRQVYQNLMAVVEYLESKSPLPASQRQMQVDLELSKNVVFDICWNLCDRGWAEDVGDGMIRRKTAGEGKDALVGKMLVKIVKDVYGIEFGG</sequence>
<proteinExistence type="predicted"/>
<protein>
    <submittedName>
        <fullName evidence="2">Uncharacterized protein</fullName>
    </submittedName>
</protein>
<organism evidence="2 3">
    <name type="scientific">Kuenenia stuttgartiensis</name>
    <dbReference type="NCBI Taxonomy" id="174633"/>
    <lineage>
        <taxon>Bacteria</taxon>
        <taxon>Pseudomonadati</taxon>
        <taxon>Planctomycetota</taxon>
        <taxon>Candidatus Brocadiia</taxon>
        <taxon>Candidatus Brocadiales</taxon>
        <taxon>Candidatus Brocadiaceae</taxon>
        <taxon>Candidatus Kuenenia</taxon>
    </lineage>
</organism>
<dbReference type="EMBL" id="CP049055">
    <property type="protein sequence ID" value="QII11211.1"/>
    <property type="molecule type" value="Genomic_DNA"/>
</dbReference>
<name>A0A6G7GP49_KUEST</name>